<reference evidence="4" key="2">
    <citation type="submission" date="2015-01" db="EMBL/GenBank/DDBJ databases">
        <title>Evolutionary Origins and Diversification of the Mycorrhizal Mutualists.</title>
        <authorList>
            <consortium name="DOE Joint Genome Institute"/>
            <consortium name="Mycorrhizal Genomics Consortium"/>
            <person name="Kohler A."/>
            <person name="Kuo A."/>
            <person name="Nagy L.G."/>
            <person name="Floudas D."/>
            <person name="Copeland A."/>
            <person name="Barry K.W."/>
            <person name="Cichocki N."/>
            <person name="Veneault-Fourrey C."/>
            <person name="LaButti K."/>
            <person name="Lindquist E.A."/>
            <person name="Lipzen A."/>
            <person name="Lundell T."/>
            <person name="Morin E."/>
            <person name="Murat C."/>
            <person name="Riley R."/>
            <person name="Ohm R."/>
            <person name="Sun H."/>
            <person name="Tunlid A."/>
            <person name="Henrissat B."/>
            <person name="Grigoriev I.V."/>
            <person name="Hibbett D.S."/>
            <person name="Martin F."/>
        </authorList>
    </citation>
    <scope>NUCLEOTIDE SEQUENCE [LARGE SCALE GENOMIC DNA]</scope>
    <source>
        <strain evidence="4">h7</strain>
    </source>
</reference>
<protein>
    <submittedName>
        <fullName evidence="3">Uncharacterized protein</fullName>
    </submittedName>
</protein>
<accession>A0A0C2XJE3</accession>
<dbReference type="PANTHER" id="PTHR34391">
    <property type="entry name" value="UPF0658 GOLGI APPARATUS MEMBRANE PROTEIN C1952.10C-RELATED"/>
    <property type="match status" value="1"/>
</dbReference>
<feature type="transmembrane region" description="Helical" evidence="2">
    <location>
        <begin position="370"/>
        <end position="389"/>
    </location>
</feature>
<gene>
    <name evidence="3" type="ORF">M413DRAFT_448195</name>
</gene>
<feature type="compositionally biased region" description="Polar residues" evidence="1">
    <location>
        <begin position="680"/>
        <end position="696"/>
    </location>
</feature>
<dbReference type="STRING" id="686832.A0A0C2XJE3"/>
<evidence type="ECO:0000256" key="2">
    <source>
        <dbReference type="SAM" id="Phobius"/>
    </source>
</evidence>
<feature type="region of interest" description="Disordered" evidence="1">
    <location>
        <begin position="543"/>
        <end position="705"/>
    </location>
</feature>
<evidence type="ECO:0000313" key="4">
    <source>
        <dbReference type="Proteomes" id="UP000053424"/>
    </source>
</evidence>
<sequence length="705" mass="78601">MWKSLQRRRQLCRQTLSFSTMKLLYARLTLTRFTTLYFIFAIVTCVILTVQQGLTFRENSTAVSVLSPFLNEDPGHESIVLLEKGVLEVCDGLPNQPGTNCTKIMTFGQNNLTARSMWDDNFMWPRKPDVDDQSEDDFDPYFDISLDETLSPGGPCVPSLQWLDGILQDARREDVVTLLFQIWLLSLATITLLNESIPHLVAALLGHVLGAAWSCYRVSSTQAHRAVYENQIIPEACDNHDFMGDWWDIRIRHAITIVVVNITTLVCLSYLSFKLFQVYANQSFSRVGAPPKIHRIHKLVLFLSVCLQLTQFFSLASTALWLNKVCYGSMHHLTDHSNLYMATFIIMLVFQFPWLYLGWCSVRRECKIRFGVFSVISVFLLALSSFLFSRPMYRYIFMAWPFFATLTVTAYVFTIVSSVLGVVCRLNFGKGLAHYLQVMHALAGVDFTAVHFSKGYDVEEKDGTYASGFEKSDPHRAFSIQIPALAYSQSQGPNAKLQQNNATALTQVKRGSSIYSEPQGMPILLSSSPPLVSELGPAPERLSRLSYSQSRSQKRTTTYGLPTSRGDDGRWGDKTQREWASAEVPALPVPDSKRMLEKGGDGDVSSPMTSSMRGLILSGPPGIERPKAAVTKTPSSPILFKQPSSAGYAPSYPRSEASSPPSNAKLSSSPAHSEFLEGSLHSSSSERPTSVASTWSIDDPVEMNI</sequence>
<feature type="transmembrane region" description="Helical" evidence="2">
    <location>
        <begin position="251"/>
        <end position="273"/>
    </location>
</feature>
<dbReference type="OrthoDB" id="2684482at2759"/>
<reference evidence="3 4" key="1">
    <citation type="submission" date="2014-04" db="EMBL/GenBank/DDBJ databases">
        <authorList>
            <consortium name="DOE Joint Genome Institute"/>
            <person name="Kuo A."/>
            <person name="Gay G."/>
            <person name="Dore J."/>
            <person name="Kohler A."/>
            <person name="Nagy L.G."/>
            <person name="Floudas D."/>
            <person name="Copeland A."/>
            <person name="Barry K.W."/>
            <person name="Cichocki N."/>
            <person name="Veneault-Fourrey C."/>
            <person name="LaButti K."/>
            <person name="Lindquist E.A."/>
            <person name="Lipzen A."/>
            <person name="Lundell T."/>
            <person name="Morin E."/>
            <person name="Murat C."/>
            <person name="Sun H."/>
            <person name="Tunlid A."/>
            <person name="Henrissat B."/>
            <person name="Grigoriev I.V."/>
            <person name="Hibbett D.S."/>
            <person name="Martin F."/>
            <person name="Nordberg H.P."/>
            <person name="Cantor M.N."/>
            <person name="Hua S.X."/>
        </authorList>
    </citation>
    <scope>NUCLEOTIDE SEQUENCE [LARGE SCALE GENOMIC DNA]</scope>
    <source>
        <strain evidence="4">h7</strain>
    </source>
</reference>
<evidence type="ECO:0000313" key="3">
    <source>
        <dbReference type="EMBL" id="KIM37933.1"/>
    </source>
</evidence>
<name>A0A0C2XJE3_HEBCY</name>
<organism evidence="3 4">
    <name type="scientific">Hebeloma cylindrosporum</name>
    <dbReference type="NCBI Taxonomy" id="76867"/>
    <lineage>
        <taxon>Eukaryota</taxon>
        <taxon>Fungi</taxon>
        <taxon>Dikarya</taxon>
        <taxon>Basidiomycota</taxon>
        <taxon>Agaricomycotina</taxon>
        <taxon>Agaricomycetes</taxon>
        <taxon>Agaricomycetidae</taxon>
        <taxon>Agaricales</taxon>
        <taxon>Agaricineae</taxon>
        <taxon>Hymenogastraceae</taxon>
        <taxon>Hebeloma</taxon>
    </lineage>
</organism>
<dbReference type="Proteomes" id="UP000053424">
    <property type="component" value="Unassembled WGS sequence"/>
</dbReference>
<feature type="transmembrane region" description="Helical" evidence="2">
    <location>
        <begin position="395"/>
        <end position="423"/>
    </location>
</feature>
<feature type="transmembrane region" description="Helical" evidence="2">
    <location>
        <begin position="299"/>
        <end position="319"/>
    </location>
</feature>
<dbReference type="PANTHER" id="PTHR34391:SF2">
    <property type="entry name" value="TRP C-TERMINAL DOMAIN-CONTAINING PROTEIN"/>
    <property type="match status" value="1"/>
</dbReference>
<feature type="transmembrane region" description="Helical" evidence="2">
    <location>
        <begin position="339"/>
        <end position="358"/>
    </location>
</feature>
<keyword evidence="2" id="KW-1133">Transmembrane helix</keyword>
<dbReference type="InterPro" id="IPR040410">
    <property type="entry name" value="UPF0658_Golgi"/>
</dbReference>
<keyword evidence="2" id="KW-0812">Transmembrane</keyword>
<feature type="compositionally biased region" description="Basic and acidic residues" evidence="1">
    <location>
        <begin position="591"/>
        <end position="601"/>
    </location>
</feature>
<dbReference type="EMBL" id="KN831794">
    <property type="protein sequence ID" value="KIM37933.1"/>
    <property type="molecule type" value="Genomic_DNA"/>
</dbReference>
<keyword evidence="2" id="KW-0472">Membrane</keyword>
<evidence type="ECO:0000256" key="1">
    <source>
        <dbReference type="SAM" id="MobiDB-lite"/>
    </source>
</evidence>
<dbReference type="HOGENOM" id="CLU_021809_0_0_1"/>
<feature type="compositionally biased region" description="Basic and acidic residues" evidence="1">
    <location>
        <begin position="565"/>
        <end position="577"/>
    </location>
</feature>
<dbReference type="GO" id="GO:0005794">
    <property type="term" value="C:Golgi apparatus"/>
    <property type="evidence" value="ECO:0007669"/>
    <property type="project" value="TreeGrafter"/>
</dbReference>
<proteinExistence type="predicted"/>
<feature type="transmembrane region" description="Helical" evidence="2">
    <location>
        <begin position="30"/>
        <end position="50"/>
    </location>
</feature>
<dbReference type="AlphaFoldDB" id="A0A0C2XJE3"/>
<keyword evidence="4" id="KW-1185">Reference proteome</keyword>
<feature type="compositionally biased region" description="Low complexity" evidence="1">
    <location>
        <begin position="657"/>
        <end position="671"/>
    </location>
</feature>